<gene>
    <name evidence="2" type="ORF">S06H3_15129</name>
</gene>
<proteinExistence type="predicted"/>
<keyword evidence="1" id="KW-1133">Transmembrane helix</keyword>
<protein>
    <submittedName>
        <fullName evidence="2">Uncharacterized protein</fullName>
    </submittedName>
</protein>
<accession>X1LZM3</accession>
<reference evidence="2" key="1">
    <citation type="journal article" date="2014" name="Front. Microbiol.">
        <title>High frequency of phylogenetically diverse reductive dehalogenase-homologous genes in deep subseafloor sedimentary metagenomes.</title>
        <authorList>
            <person name="Kawai M."/>
            <person name="Futagami T."/>
            <person name="Toyoda A."/>
            <person name="Takaki Y."/>
            <person name="Nishi S."/>
            <person name="Hori S."/>
            <person name="Arai W."/>
            <person name="Tsubouchi T."/>
            <person name="Morono Y."/>
            <person name="Uchiyama I."/>
            <person name="Ito T."/>
            <person name="Fujiyama A."/>
            <person name="Inagaki F."/>
            <person name="Takami H."/>
        </authorList>
    </citation>
    <scope>NUCLEOTIDE SEQUENCE</scope>
    <source>
        <strain evidence="2">Expedition CK06-06</strain>
    </source>
</reference>
<keyword evidence="1" id="KW-0812">Transmembrane</keyword>
<evidence type="ECO:0000256" key="1">
    <source>
        <dbReference type="SAM" id="Phobius"/>
    </source>
</evidence>
<name>X1LZM3_9ZZZZ</name>
<dbReference type="AlphaFoldDB" id="X1LZM3"/>
<keyword evidence="1" id="KW-0472">Membrane</keyword>
<dbReference type="EMBL" id="BARV01007429">
    <property type="protein sequence ID" value="GAI07870.1"/>
    <property type="molecule type" value="Genomic_DNA"/>
</dbReference>
<feature type="non-terminal residue" evidence="2">
    <location>
        <position position="54"/>
    </location>
</feature>
<evidence type="ECO:0000313" key="2">
    <source>
        <dbReference type="EMBL" id="GAI07870.1"/>
    </source>
</evidence>
<sequence length="54" mass="5904">MDLVWICVIVGLIGAVVVAFFVRYVLRQDAGSAKIRETSAAIQEGAMAFIGRKY</sequence>
<organism evidence="2">
    <name type="scientific">marine sediment metagenome</name>
    <dbReference type="NCBI Taxonomy" id="412755"/>
    <lineage>
        <taxon>unclassified sequences</taxon>
        <taxon>metagenomes</taxon>
        <taxon>ecological metagenomes</taxon>
    </lineage>
</organism>
<comment type="caution">
    <text evidence="2">The sequence shown here is derived from an EMBL/GenBank/DDBJ whole genome shotgun (WGS) entry which is preliminary data.</text>
</comment>
<feature type="transmembrane region" description="Helical" evidence="1">
    <location>
        <begin position="6"/>
        <end position="26"/>
    </location>
</feature>